<dbReference type="InterPro" id="IPR007438">
    <property type="entry name" value="DUF488"/>
</dbReference>
<dbReference type="RefSeq" id="WP_244796853.1">
    <property type="nucleotide sequence ID" value="NZ_CP091511.1"/>
</dbReference>
<keyword evidence="2" id="KW-1185">Reference proteome</keyword>
<dbReference type="Pfam" id="PF04343">
    <property type="entry name" value="DUF488"/>
    <property type="match status" value="1"/>
</dbReference>
<sequence length="173" mass="19928">MSVTLCILGTLYGCDANLLKEGMMSEAMTVFSLGFTKKNAEQFFQLLRANQVKTVLDVRLNNVSQLAGFAKRDDLAFFLREVANIDYVAMPNWAPTESLMKQYKNGDIAAERFEDEFMDLMAQRNIERDVPHALLEHGCLLCSEHEPYQCHRRLVLQYLQQHSDLNLDIRHLL</sequence>
<accession>A0ABY4E5C7</accession>
<dbReference type="Proteomes" id="UP000832011">
    <property type="component" value="Chromosome"/>
</dbReference>
<evidence type="ECO:0000313" key="2">
    <source>
        <dbReference type="Proteomes" id="UP000832011"/>
    </source>
</evidence>
<dbReference type="PANTHER" id="PTHR39337:SF1">
    <property type="entry name" value="BLR5642 PROTEIN"/>
    <property type="match status" value="1"/>
</dbReference>
<name>A0ABY4E5C7_9NEIS</name>
<dbReference type="PANTHER" id="PTHR39337">
    <property type="entry name" value="BLR5642 PROTEIN"/>
    <property type="match status" value="1"/>
</dbReference>
<evidence type="ECO:0000313" key="1">
    <source>
        <dbReference type="EMBL" id="UOO90970.1"/>
    </source>
</evidence>
<gene>
    <name evidence="1" type="ORF">LVJ82_08410</name>
</gene>
<reference evidence="1 2" key="1">
    <citation type="journal article" date="2022" name="Res Sq">
        <title>Evolution of multicellular longitudinally dividing oral cavity symbionts (Neisseriaceae).</title>
        <authorList>
            <person name="Nyongesa S."/>
            <person name="Weber P."/>
            <person name="Bernet E."/>
            <person name="Pullido F."/>
            <person name="Nieckarz M."/>
            <person name="Delaby M."/>
            <person name="Nieves C."/>
            <person name="Viehboeck T."/>
            <person name="Krause N."/>
            <person name="Rivera-Millot A."/>
            <person name="Nakamura A."/>
            <person name="Vischer N."/>
            <person name="VanNieuwenhze M."/>
            <person name="Brun Y."/>
            <person name="Cava F."/>
            <person name="Bulgheresi S."/>
            <person name="Veyrier F."/>
        </authorList>
    </citation>
    <scope>NUCLEOTIDE SEQUENCE [LARGE SCALE GENOMIC DNA]</scope>
    <source>
        <strain evidence="1 2">SN4</strain>
    </source>
</reference>
<dbReference type="EMBL" id="CP091511">
    <property type="protein sequence ID" value="UOO90970.1"/>
    <property type="molecule type" value="Genomic_DNA"/>
</dbReference>
<protein>
    <submittedName>
        <fullName evidence="1">DUF488 domain-containing protein</fullName>
    </submittedName>
</protein>
<organism evidence="1 2">
    <name type="scientific">Vitreoscilla massiliensis</name>
    <dbReference type="NCBI Taxonomy" id="1689272"/>
    <lineage>
        <taxon>Bacteria</taxon>
        <taxon>Pseudomonadati</taxon>
        <taxon>Pseudomonadota</taxon>
        <taxon>Betaproteobacteria</taxon>
        <taxon>Neisseriales</taxon>
        <taxon>Neisseriaceae</taxon>
        <taxon>Vitreoscilla</taxon>
    </lineage>
</organism>
<proteinExistence type="predicted"/>